<dbReference type="EMBL" id="LAJY01000047">
    <property type="protein sequence ID" value="KJV10776.1"/>
    <property type="molecule type" value="Genomic_DNA"/>
</dbReference>
<dbReference type="RefSeq" id="WP_045774508.1">
    <property type="nucleotide sequence ID" value="NZ_LAJY01000047.1"/>
</dbReference>
<dbReference type="AlphaFoldDB" id="A0A0F3IVQ0"/>
<protein>
    <submittedName>
        <fullName evidence="1">Plasmid maintenance system killer protein</fullName>
    </submittedName>
</protein>
<dbReference type="PANTHER" id="PTHR40266">
    <property type="entry name" value="TOXIN HIGB-1"/>
    <property type="match status" value="1"/>
</dbReference>
<keyword evidence="2" id="KW-1185">Reference proteome</keyword>
<dbReference type="PANTHER" id="PTHR40266:SF2">
    <property type="entry name" value="TOXIN HIGB-1"/>
    <property type="match status" value="1"/>
</dbReference>
<dbReference type="Pfam" id="PF05015">
    <property type="entry name" value="HigB-like_toxin"/>
    <property type="match status" value="1"/>
</dbReference>
<reference evidence="1 2" key="1">
    <citation type="submission" date="2015-03" db="EMBL/GenBank/DDBJ databases">
        <title>Draft genome sequence of Elstera litoralis.</title>
        <authorList>
            <person name="Rahalkar M.C."/>
            <person name="Dhakephalkar P.K."/>
            <person name="Pore S.D."/>
            <person name="Arora P."/>
            <person name="Kapse N.G."/>
            <person name="Pandit P.S."/>
        </authorList>
    </citation>
    <scope>NUCLEOTIDE SEQUENCE [LARGE SCALE GENOMIC DNA]</scope>
    <source>
        <strain evidence="1 2">Dia-1</strain>
    </source>
</reference>
<dbReference type="SUPFAM" id="SSF143011">
    <property type="entry name" value="RelE-like"/>
    <property type="match status" value="1"/>
</dbReference>
<sequence>MIKSWANNVTRRFAEDGKSKFSGMDEGTAIELLAMLNAATSPADLSPLKSVGLHKLSGNREGQWAMTINKAWRLCFKFEDGHAWDVEIVDYH</sequence>
<organism evidence="1 2">
    <name type="scientific">Elstera litoralis</name>
    <dbReference type="NCBI Taxonomy" id="552518"/>
    <lineage>
        <taxon>Bacteria</taxon>
        <taxon>Pseudomonadati</taxon>
        <taxon>Pseudomonadota</taxon>
        <taxon>Alphaproteobacteria</taxon>
        <taxon>Rhodospirillales</taxon>
        <taxon>Rhodospirillaceae</taxon>
        <taxon>Elstera</taxon>
    </lineage>
</organism>
<dbReference type="Proteomes" id="UP000033774">
    <property type="component" value="Unassembled WGS sequence"/>
</dbReference>
<name>A0A0F3IVQ0_9PROT</name>
<dbReference type="InterPro" id="IPR007711">
    <property type="entry name" value="HigB-1"/>
</dbReference>
<dbReference type="Gene3D" id="3.30.2310.20">
    <property type="entry name" value="RelE-like"/>
    <property type="match status" value="1"/>
</dbReference>
<proteinExistence type="predicted"/>
<gene>
    <name evidence="1" type="ORF">VZ95_02705</name>
</gene>
<evidence type="ECO:0000313" key="2">
    <source>
        <dbReference type="Proteomes" id="UP000033774"/>
    </source>
</evidence>
<dbReference type="InterPro" id="IPR035093">
    <property type="entry name" value="RelE/ParE_toxin_dom_sf"/>
</dbReference>
<evidence type="ECO:0000313" key="1">
    <source>
        <dbReference type="EMBL" id="KJV10776.1"/>
    </source>
</evidence>
<accession>A0A0F3IVQ0</accession>
<comment type="caution">
    <text evidence="1">The sequence shown here is derived from an EMBL/GenBank/DDBJ whole genome shotgun (WGS) entry which is preliminary data.</text>
</comment>
<dbReference type="OrthoDB" id="9801102at2"/>